<accession>A0AAW1V3Q8</accession>
<evidence type="ECO:0000256" key="1">
    <source>
        <dbReference type="SAM" id="Phobius"/>
    </source>
</evidence>
<evidence type="ECO:0000313" key="3">
    <source>
        <dbReference type="Proteomes" id="UP001431783"/>
    </source>
</evidence>
<feature type="transmembrane region" description="Helical" evidence="1">
    <location>
        <begin position="21"/>
        <end position="43"/>
    </location>
</feature>
<dbReference type="Proteomes" id="UP001431783">
    <property type="component" value="Unassembled WGS sequence"/>
</dbReference>
<keyword evidence="3" id="KW-1185">Reference proteome</keyword>
<reference evidence="2 3" key="1">
    <citation type="submission" date="2023-03" db="EMBL/GenBank/DDBJ databases">
        <title>Genome insight into feeding habits of ladybird beetles.</title>
        <authorList>
            <person name="Li H.-S."/>
            <person name="Huang Y.-H."/>
            <person name="Pang H."/>
        </authorList>
    </citation>
    <scope>NUCLEOTIDE SEQUENCE [LARGE SCALE GENOMIC DNA]</scope>
    <source>
        <strain evidence="2">SYSU_2023b</strain>
        <tissue evidence="2">Whole body</tissue>
    </source>
</reference>
<proteinExistence type="predicted"/>
<keyword evidence="1" id="KW-0472">Membrane</keyword>
<organism evidence="2 3">
    <name type="scientific">Henosepilachna vigintioctopunctata</name>
    <dbReference type="NCBI Taxonomy" id="420089"/>
    <lineage>
        <taxon>Eukaryota</taxon>
        <taxon>Metazoa</taxon>
        <taxon>Ecdysozoa</taxon>
        <taxon>Arthropoda</taxon>
        <taxon>Hexapoda</taxon>
        <taxon>Insecta</taxon>
        <taxon>Pterygota</taxon>
        <taxon>Neoptera</taxon>
        <taxon>Endopterygota</taxon>
        <taxon>Coleoptera</taxon>
        <taxon>Polyphaga</taxon>
        <taxon>Cucujiformia</taxon>
        <taxon>Coccinelloidea</taxon>
        <taxon>Coccinellidae</taxon>
        <taxon>Epilachninae</taxon>
        <taxon>Epilachnini</taxon>
        <taxon>Henosepilachna</taxon>
    </lineage>
</organism>
<comment type="caution">
    <text evidence="2">The sequence shown here is derived from an EMBL/GenBank/DDBJ whole genome shotgun (WGS) entry which is preliminary data.</text>
</comment>
<name>A0AAW1V3Q8_9CUCU</name>
<dbReference type="EMBL" id="JARQZJ010000125">
    <property type="protein sequence ID" value="KAK9890292.1"/>
    <property type="molecule type" value="Genomic_DNA"/>
</dbReference>
<dbReference type="AlphaFoldDB" id="A0AAW1V3Q8"/>
<keyword evidence="1" id="KW-0812">Transmembrane</keyword>
<sequence>MSKRYVDEKWRKPRVAVGTPFYRLSNYFALGVLAVSGACWYLYECWPGSQKITKDIADGKYDISPDFKYRLTSMRQFQKDPTYHNLIVKMQERAYEREETVREEPWYVKILTSTPDT</sequence>
<gene>
    <name evidence="2" type="ORF">WA026_010395</name>
</gene>
<evidence type="ECO:0000313" key="2">
    <source>
        <dbReference type="EMBL" id="KAK9890292.1"/>
    </source>
</evidence>
<keyword evidence="1" id="KW-1133">Transmembrane helix</keyword>
<protein>
    <submittedName>
        <fullName evidence="2">Uncharacterized protein</fullName>
    </submittedName>
</protein>